<dbReference type="AlphaFoldDB" id="A0A0X3TSS8"/>
<protein>
    <recommendedName>
        <fullName evidence="10">Polysaccharide biosynthesis protein C-terminal domain-containing protein</fullName>
    </recommendedName>
</protein>
<feature type="transmembrane region" description="Helical" evidence="7">
    <location>
        <begin position="276"/>
        <end position="295"/>
    </location>
</feature>
<evidence type="ECO:0000256" key="6">
    <source>
        <dbReference type="ARBA" id="ARBA00023136"/>
    </source>
</evidence>
<dbReference type="STRING" id="1685379.AVO45_09080"/>
<dbReference type="InterPro" id="IPR050833">
    <property type="entry name" value="Poly_Biosynth_Transport"/>
</dbReference>
<keyword evidence="9" id="KW-1185">Reference proteome</keyword>
<evidence type="ECO:0000256" key="5">
    <source>
        <dbReference type="ARBA" id="ARBA00022989"/>
    </source>
</evidence>
<feature type="transmembrane region" description="Helical" evidence="7">
    <location>
        <begin position="7"/>
        <end position="25"/>
    </location>
</feature>
<evidence type="ECO:0008006" key="10">
    <source>
        <dbReference type="Google" id="ProtNLM"/>
    </source>
</evidence>
<reference evidence="8 9" key="1">
    <citation type="submission" date="2015-12" db="EMBL/GenBank/DDBJ databases">
        <authorList>
            <person name="Shamseldin A."/>
            <person name="Moawad H."/>
            <person name="Abd El-Rahim W.M."/>
            <person name="Sadowsky M.J."/>
        </authorList>
    </citation>
    <scope>NUCLEOTIDE SEQUENCE [LARGE SCALE GENOMIC DNA]</scope>
    <source>
        <strain evidence="8 9">ZGT118</strain>
    </source>
</reference>
<dbReference type="PANTHER" id="PTHR30250:SF10">
    <property type="entry name" value="LIPOPOLYSACCHARIDE BIOSYNTHESIS PROTEIN WZXC"/>
    <property type="match status" value="1"/>
</dbReference>
<proteinExistence type="inferred from homology"/>
<feature type="transmembrane region" description="Helical" evidence="7">
    <location>
        <begin position="430"/>
        <end position="452"/>
    </location>
</feature>
<keyword evidence="5 7" id="KW-1133">Transmembrane helix</keyword>
<dbReference type="Pfam" id="PF13440">
    <property type="entry name" value="Polysacc_synt_3"/>
    <property type="match status" value="1"/>
</dbReference>
<evidence type="ECO:0000256" key="4">
    <source>
        <dbReference type="ARBA" id="ARBA00022692"/>
    </source>
</evidence>
<name>A0A0X3TSS8_9RHOB</name>
<dbReference type="Proteomes" id="UP000053791">
    <property type="component" value="Unassembled WGS sequence"/>
</dbReference>
<sequence>MWAYLSFFSTKVLNLLSIVVLAWYLEPAEFGTMAICLAIMGYFEIVSQFGMGAALVSTRDKVEETASAVLLCGLLFSGSLATLLWLTAGRIADWYGDPLLSSLLPVIALTLVMRATAVVNLNFLVRELRLKAKLVPDVLRGLTKGLVSILLAVLDFGVWSLVLGHLAGITVGAITTWIIRPWRPTRKPDLATFKYIAGFGAHLIGAQFINATPRLLDNLLIGKVLGATALGIYSVAFRIPALGIKSFTNVAGFVLHPVMSKIQSDPEALKSYFYGSLRYCAILMFGTGAGIAVLAEPLVHVLYPPKWYAMIVPMQILAIAFAAGTIDMVPGNLMKALGRTDLMFKISLINLPFFLVLIWLAVPYGITAVAFIQLVLAIIRLMSNYLFLKSRLDISGHRTFEALVPGAVCAAVASAMALIVQSALKTDSDLVLLFMMGAAFATAFLVSLRITAPEIFREIALRWMQKTGGA</sequence>
<keyword evidence="3" id="KW-1003">Cell membrane</keyword>
<dbReference type="CDD" id="cd13127">
    <property type="entry name" value="MATE_tuaB_like"/>
    <property type="match status" value="1"/>
</dbReference>
<feature type="transmembrane region" description="Helical" evidence="7">
    <location>
        <begin position="31"/>
        <end position="56"/>
    </location>
</feature>
<comment type="subcellular location">
    <subcellularLocation>
        <location evidence="1">Cell membrane</location>
        <topology evidence="1">Multi-pass membrane protein</topology>
    </subcellularLocation>
</comment>
<comment type="caution">
    <text evidence="8">The sequence shown here is derived from an EMBL/GenBank/DDBJ whole genome shotgun (WGS) entry which is preliminary data.</text>
</comment>
<comment type="similarity">
    <text evidence="2">Belongs to the polysaccharide synthase family.</text>
</comment>
<feature type="transmembrane region" description="Helical" evidence="7">
    <location>
        <begin position="160"/>
        <end position="179"/>
    </location>
</feature>
<evidence type="ECO:0000256" key="7">
    <source>
        <dbReference type="SAM" id="Phobius"/>
    </source>
</evidence>
<evidence type="ECO:0000313" key="9">
    <source>
        <dbReference type="Proteomes" id="UP000053791"/>
    </source>
</evidence>
<evidence type="ECO:0000256" key="3">
    <source>
        <dbReference type="ARBA" id="ARBA00022475"/>
    </source>
</evidence>
<dbReference type="PANTHER" id="PTHR30250">
    <property type="entry name" value="PST FAMILY PREDICTED COLANIC ACID TRANSPORTER"/>
    <property type="match status" value="1"/>
</dbReference>
<feature type="transmembrane region" description="Helical" evidence="7">
    <location>
        <begin position="342"/>
        <end position="362"/>
    </location>
</feature>
<feature type="transmembrane region" description="Helical" evidence="7">
    <location>
        <begin position="368"/>
        <end position="388"/>
    </location>
</feature>
<evidence type="ECO:0000313" key="8">
    <source>
        <dbReference type="EMBL" id="KUJ78101.1"/>
    </source>
</evidence>
<keyword evidence="6 7" id="KW-0472">Membrane</keyword>
<feature type="transmembrane region" description="Helical" evidence="7">
    <location>
        <begin position="400"/>
        <end position="424"/>
    </location>
</feature>
<dbReference type="GO" id="GO:0005886">
    <property type="term" value="C:plasma membrane"/>
    <property type="evidence" value="ECO:0007669"/>
    <property type="project" value="UniProtKB-SubCell"/>
</dbReference>
<accession>A0A0X3TSS8</accession>
<feature type="transmembrane region" description="Helical" evidence="7">
    <location>
        <begin position="307"/>
        <end position="330"/>
    </location>
</feature>
<feature type="transmembrane region" description="Helical" evidence="7">
    <location>
        <begin position="100"/>
        <end position="125"/>
    </location>
</feature>
<gene>
    <name evidence="8" type="ORF">AVO45_09080</name>
</gene>
<evidence type="ECO:0000256" key="2">
    <source>
        <dbReference type="ARBA" id="ARBA00007430"/>
    </source>
</evidence>
<evidence type="ECO:0000256" key="1">
    <source>
        <dbReference type="ARBA" id="ARBA00004651"/>
    </source>
</evidence>
<organism evidence="8 9">
    <name type="scientific">Ruegeria marisrubri</name>
    <dbReference type="NCBI Taxonomy" id="1685379"/>
    <lineage>
        <taxon>Bacteria</taxon>
        <taxon>Pseudomonadati</taxon>
        <taxon>Pseudomonadota</taxon>
        <taxon>Alphaproteobacteria</taxon>
        <taxon>Rhodobacterales</taxon>
        <taxon>Roseobacteraceae</taxon>
        <taxon>Ruegeria</taxon>
    </lineage>
</organism>
<dbReference type="EMBL" id="LQBQ01000023">
    <property type="protein sequence ID" value="KUJ78101.1"/>
    <property type="molecule type" value="Genomic_DNA"/>
</dbReference>
<keyword evidence="4 7" id="KW-0812">Transmembrane</keyword>
<feature type="transmembrane region" description="Helical" evidence="7">
    <location>
        <begin position="68"/>
        <end position="88"/>
    </location>
</feature>